<dbReference type="EMBL" id="PEBX01000059">
    <property type="protein sequence ID" value="PTQ55939.1"/>
    <property type="molecule type" value="Genomic_DNA"/>
</dbReference>
<evidence type="ECO:0000313" key="6">
    <source>
        <dbReference type="EMBL" id="PTQ55939.1"/>
    </source>
</evidence>
<feature type="site" description="Transition state stabilizer" evidence="4">
    <location>
        <position position="17"/>
    </location>
</feature>
<sequence length="261" mass="28918">MNGTIGGVIVAAGEGTRMGGALRKVYVPLAGRPLFMHALEKMRSFHVPWIALVIHPEELFRTIRILQEAHWIEDDFPGEWECFPGHIVQIELAGPTLALYLVPGGKSRQDSVWAGVRVLEKATYVAVHDAARPLLSLELWQRLVAVKEAARAIVPALPVKDTIKVIEEAKADLPSRSLRRVWGTLPRASLVAVQTPQLFHRATLLEALALGRALQIEVTDEAMLLERFRKRVVVVPGDEANIKVTTPFDLSLAEMLLKKSV</sequence>
<comment type="caution">
    <text evidence="6">The sequence shown here is derived from an EMBL/GenBank/DDBJ whole genome shotgun (WGS) entry which is preliminary data.</text>
</comment>
<dbReference type="Pfam" id="PF01128">
    <property type="entry name" value="IspD"/>
    <property type="match status" value="1"/>
</dbReference>
<gene>
    <name evidence="4" type="primary">ispD</name>
    <name evidence="6" type="ORF">BSOLF_1118</name>
</gene>
<keyword evidence="3 4" id="KW-0414">Isoprene biosynthesis</keyword>
<dbReference type="CDD" id="cd02516">
    <property type="entry name" value="CDP-ME_synthetase"/>
    <property type="match status" value="1"/>
</dbReference>
<dbReference type="InterPro" id="IPR025877">
    <property type="entry name" value="MobA-like_NTP_Trfase"/>
</dbReference>
<accession>A0A2R6XZT1</accession>
<dbReference type="PANTHER" id="PTHR32125:SF4">
    <property type="entry name" value="2-C-METHYL-D-ERYTHRITOL 4-PHOSPHATE CYTIDYLYLTRANSFERASE, CHLOROPLASTIC"/>
    <property type="match status" value="1"/>
</dbReference>
<feature type="site" description="Transition state stabilizer" evidence="4">
    <location>
        <position position="24"/>
    </location>
</feature>
<evidence type="ECO:0000256" key="4">
    <source>
        <dbReference type="HAMAP-Rule" id="MF_00108"/>
    </source>
</evidence>
<dbReference type="GO" id="GO:0019288">
    <property type="term" value="P:isopentenyl diphosphate biosynthetic process, methylerythritol 4-phosphate pathway"/>
    <property type="evidence" value="ECO:0007669"/>
    <property type="project" value="UniProtKB-UniRule"/>
</dbReference>
<dbReference type="InterPro" id="IPR001228">
    <property type="entry name" value="IspD"/>
</dbReference>
<comment type="pathway">
    <text evidence="4">Isoprenoid biosynthesis; isopentenyl diphosphate biosynthesis via DXP pathway; isopentenyl diphosphate from 1-deoxy-D-xylulose 5-phosphate: step 2/6.</text>
</comment>
<keyword evidence="2 4" id="KW-0548">Nucleotidyltransferase</keyword>
<keyword evidence="1 4" id="KW-0808">Transferase</keyword>
<evidence type="ECO:0000256" key="3">
    <source>
        <dbReference type="ARBA" id="ARBA00023229"/>
    </source>
</evidence>
<dbReference type="InterPro" id="IPR050088">
    <property type="entry name" value="IspD/TarI_cytidylyltransf_bact"/>
</dbReference>
<dbReference type="EC" id="2.7.7.60" evidence="4"/>
<comment type="similarity">
    <text evidence="4">Belongs to the IspD/TarI cytidylyltransferase family. IspD subfamily.</text>
</comment>
<dbReference type="NCBIfam" id="TIGR00453">
    <property type="entry name" value="ispD"/>
    <property type="match status" value="1"/>
</dbReference>
<reference evidence="7" key="1">
    <citation type="journal article" date="2018" name="Sci. Rep.">
        <title>Lignite coal burning seam in the remote Altai Mountains harbors a hydrogen-driven thermophilic microbial community.</title>
        <authorList>
            <person name="Kadnikov V.V."/>
            <person name="Mardanov A.V."/>
            <person name="Ivasenko D.A."/>
            <person name="Antsiferov D.V."/>
            <person name="Beletsky A.V."/>
            <person name="Karnachuk O.V."/>
            <person name="Ravin N.V."/>
        </authorList>
    </citation>
    <scope>NUCLEOTIDE SEQUENCE [LARGE SCALE GENOMIC DNA]</scope>
</reference>
<proteinExistence type="inferred from homology"/>
<dbReference type="Gene3D" id="3.90.550.10">
    <property type="entry name" value="Spore Coat Polysaccharide Biosynthesis Protein SpsA, Chain A"/>
    <property type="match status" value="1"/>
</dbReference>
<dbReference type="PANTHER" id="PTHR32125">
    <property type="entry name" value="2-C-METHYL-D-ERYTHRITOL 4-PHOSPHATE CYTIDYLYLTRANSFERASE, CHLOROPLASTIC"/>
    <property type="match status" value="1"/>
</dbReference>
<dbReference type="GO" id="GO:0050518">
    <property type="term" value="F:2-C-methyl-D-erythritol 4-phosphate cytidylyltransferase activity"/>
    <property type="evidence" value="ECO:0007669"/>
    <property type="project" value="UniProtKB-UniRule"/>
</dbReference>
<name>A0A2R6XZT1_9BACL</name>
<comment type="function">
    <text evidence="4">Catalyzes the formation of 4-diphosphocytidyl-2-C-methyl-D-erythritol from CTP and 2-C-methyl-D-erythritol 4-phosphate (MEP).</text>
</comment>
<dbReference type="HAMAP" id="MF_00108">
    <property type="entry name" value="IspD"/>
    <property type="match status" value="1"/>
</dbReference>
<dbReference type="Proteomes" id="UP000244338">
    <property type="component" value="Unassembled WGS sequence"/>
</dbReference>
<protein>
    <recommendedName>
        <fullName evidence="4">2-C-methyl-D-erythritol 4-phosphate cytidylyltransferase</fullName>
        <ecNumber evidence="4">2.7.7.60</ecNumber>
    </recommendedName>
    <alternativeName>
        <fullName evidence="4">4-diphosphocytidyl-2C-methyl-D-erythritol synthase</fullName>
    </alternativeName>
    <alternativeName>
        <fullName evidence="4">MEP cytidylyltransferase</fullName>
        <shortName evidence="4">MCT</shortName>
    </alternativeName>
</protein>
<dbReference type="SUPFAM" id="SSF53448">
    <property type="entry name" value="Nucleotide-diphospho-sugar transferases"/>
    <property type="match status" value="1"/>
</dbReference>
<dbReference type="Pfam" id="PF12804">
    <property type="entry name" value="NTP_transf_3"/>
    <property type="match status" value="1"/>
</dbReference>
<evidence type="ECO:0000256" key="2">
    <source>
        <dbReference type="ARBA" id="ARBA00022695"/>
    </source>
</evidence>
<organism evidence="6 7">
    <name type="scientific">Candidatus Carbonibacillus altaicus</name>
    <dbReference type="NCBI Taxonomy" id="2163959"/>
    <lineage>
        <taxon>Bacteria</taxon>
        <taxon>Bacillati</taxon>
        <taxon>Bacillota</taxon>
        <taxon>Bacilli</taxon>
        <taxon>Bacillales</taxon>
        <taxon>Candidatus Carbonibacillus</taxon>
    </lineage>
</organism>
<dbReference type="InterPro" id="IPR029044">
    <property type="entry name" value="Nucleotide-diphossugar_trans"/>
</dbReference>
<comment type="catalytic activity">
    <reaction evidence="4">
        <text>2-C-methyl-D-erythritol 4-phosphate + CTP + H(+) = 4-CDP-2-C-methyl-D-erythritol + diphosphate</text>
        <dbReference type="Rhea" id="RHEA:13429"/>
        <dbReference type="ChEBI" id="CHEBI:15378"/>
        <dbReference type="ChEBI" id="CHEBI:33019"/>
        <dbReference type="ChEBI" id="CHEBI:37563"/>
        <dbReference type="ChEBI" id="CHEBI:57823"/>
        <dbReference type="ChEBI" id="CHEBI:58262"/>
        <dbReference type="EC" id="2.7.7.60"/>
    </reaction>
</comment>
<dbReference type="AlphaFoldDB" id="A0A2R6XZT1"/>
<feature type="site" description="Positions MEP for the nucleophilic attack" evidence="4">
    <location>
        <position position="187"/>
    </location>
</feature>
<feature type="domain" description="MobA-like NTP transferase" evidence="5">
    <location>
        <begin position="7"/>
        <end position="79"/>
    </location>
</feature>
<dbReference type="UniPathway" id="UPA00056">
    <property type="reaction ID" value="UER00093"/>
</dbReference>
<dbReference type="InterPro" id="IPR034683">
    <property type="entry name" value="IspD/TarI"/>
</dbReference>
<feature type="site" description="Positions MEP for the nucleophilic attack" evidence="4">
    <location>
        <position position="243"/>
    </location>
</feature>
<evidence type="ECO:0000256" key="1">
    <source>
        <dbReference type="ARBA" id="ARBA00022679"/>
    </source>
</evidence>
<evidence type="ECO:0000313" key="7">
    <source>
        <dbReference type="Proteomes" id="UP000244338"/>
    </source>
</evidence>
<evidence type="ECO:0000259" key="5">
    <source>
        <dbReference type="Pfam" id="PF12804"/>
    </source>
</evidence>